<feature type="DNA-binding region" description="Homeobox" evidence="5">
    <location>
        <begin position="64"/>
        <end position="123"/>
    </location>
</feature>
<dbReference type="Pfam" id="PF00046">
    <property type="entry name" value="Homeodomain"/>
    <property type="match status" value="1"/>
</dbReference>
<accession>A0ABR4P8Q3</accession>
<dbReference type="GO" id="GO:0003677">
    <property type="term" value="F:DNA binding"/>
    <property type="evidence" value="ECO:0007669"/>
    <property type="project" value="UniProtKB-KW"/>
</dbReference>
<comment type="caution">
    <text evidence="9">The sequence shown here is derived from an EMBL/GenBank/DDBJ whole genome shotgun (WGS) entry which is preliminary data.</text>
</comment>
<dbReference type="CDD" id="cd00086">
    <property type="entry name" value="homeodomain"/>
    <property type="match status" value="1"/>
</dbReference>
<evidence type="ECO:0000256" key="6">
    <source>
        <dbReference type="RuleBase" id="RU000682"/>
    </source>
</evidence>
<evidence type="ECO:0000313" key="9">
    <source>
        <dbReference type="EMBL" id="KAL3419669.1"/>
    </source>
</evidence>
<keyword evidence="10" id="KW-1185">Reference proteome</keyword>
<dbReference type="InterPro" id="IPR001356">
    <property type="entry name" value="HD"/>
</dbReference>
<proteinExistence type="predicted"/>
<reference evidence="9 10" key="1">
    <citation type="submission" date="2024-06" db="EMBL/GenBank/DDBJ databases">
        <title>Complete genome of Phlyctema vagabunda strain 19-DSS-EL-015.</title>
        <authorList>
            <person name="Fiorenzani C."/>
        </authorList>
    </citation>
    <scope>NUCLEOTIDE SEQUENCE [LARGE SCALE GENOMIC DNA]</scope>
    <source>
        <strain evidence="9 10">19-DSS-EL-015</strain>
    </source>
</reference>
<evidence type="ECO:0000256" key="2">
    <source>
        <dbReference type="ARBA" id="ARBA00023125"/>
    </source>
</evidence>
<keyword evidence="3 5" id="KW-0371">Homeobox</keyword>
<dbReference type="Pfam" id="PF24818">
    <property type="entry name" value="PH_TRF2_HOY1"/>
    <property type="match status" value="1"/>
</dbReference>
<dbReference type="Gene3D" id="1.10.10.60">
    <property type="entry name" value="Homeodomain-like"/>
    <property type="match status" value="1"/>
</dbReference>
<dbReference type="PANTHER" id="PTHR24324:SF5">
    <property type="entry name" value="HEMATOPOIETICALLY-EXPRESSED HOMEOBOX PROTEIN HHEX"/>
    <property type="match status" value="1"/>
</dbReference>
<dbReference type="InterPro" id="IPR051000">
    <property type="entry name" value="Homeobox_DNA-bind_prot"/>
</dbReference>
<dbReference type="InterPro" id="IPR017970">
    <property type="entry name" value="Homeobox_CS"/>
</dbReference>
<evidence type="ECO:0000256" key="3">
    <source>
        <dbReference type="ARBA" id="ARBA00023155"/>
    </source>
</evidence>
<feature type="compositionally biased region" description="Low complexity" evidence="7">
    <location>
        <begin position="33"/>
        <end position="51"/>
    </location>
</feature>
<organism evidence="9 10">
    <name type="scientific">Phlyctema vagabunda</name>
    <dbReference type="NCBI Taxonomy" id="108571"/>
    <lineage>
        <taxon>Eukaryota</taxon>
        <taxon>Fungi</taxon>
        <taxon>Dikarya</taxon>
        <taxon>Ascomycota</taxon>
        <taxon>Pezizomycotina</taxon>
        <taxon>Leotiomycetes</taxon>
        <taxon>Helotiales</taxon>
        <taxon>Dermateaceae</taxon>
        <taxon>Phlyctema</taxon>
    </lineage>
</organism>
<evidence type="ECO:0000256" key="4">
    <source>
        <dbReference type="ARBA" id="ARBA00023242"/>
    </source>
</evidence>
<gene>
    <name evidence="9" type="ORF">PVAG01_08167</name>
</gene>
<keyword evidence="2 5" id="KW-0238">DNA-binding</keyword>
<dbReference type="SMART" id="SM00389">
    <property type="entry name" value="HOX"/>
    <property type="match status" value="1"/>
</dbReference>
<evidence type="ECO:0000256" key="5">
    <source>
        <dbReference type="PROSITE-ProRule" id="PRU00108"/>
    </source>
</evidence>
<comment type="subcellular location">
    <subcellularLocation>
        <location evidence="1 5 6">Nucleus</location>
    </subcellularLocation>
</comment>
<name>A0ABR4P8Q3_9HELO</name>
<dbReference type="PROSITE" id="PS50071">
    <property type="entry name" value="HOMEOBOX_2"/>
    <property type="match status" value="1"/>
</dbReference>
<dbReference type="InterPro" id="IPR009057">
    <property type="entry name" value="Homeodomain-like_sf"/>
</dbReference>
<dbReference type="SUPFAM" id="SSF46689">
    <property type="entry name" value="Homeodomain-like"/>
    <property type="match status" value="1"/>
</dbReference>
<evidence type="ECO:0000313" key="10">
    <source>
        <dbReference type="Proteomes" id="UP001629113"/>
    </source>
</evidence>
<dbReference type="InterPro" id="IPR057939">
    <property type="entry name" value="TRF2_HOY1_PH"/>
</dbReference>
<dbReference type="PROSITE" id="PS00027">
    <property type="entry name" value="HOMEOBOX_1"/>
    <property type="match status" value="1"/>
</dbReference>
<dbReference type="EMBL" id="JBFCZG010000007">
    <property type="protein sequence ID" value="KAL3419669.1"/>
    <property type="molecule type" value="Genomic_DNA"/>
</dbReference>
<feature type="domain" description="Homeobox" evidence="8">
    <location>
        <begin position="62"/>
        <end position="122"/>
    </location>
</feature>
<dbReference type="Proteomes" id="UP001629113">
    <property type="component" value="Unassembled WGS sequence"/>
</dbReference>
<protein>
    <submittedName>
        <fullName evidence="9">Homeobox domain-containing protein</fullName>
    </submittedName>
</protein>
<evidence type="ECO:0000259" key="8">
    <source>
        <dbReference type="PROSITE" id="PS50071"/>
    </source>
</evidence>
<dbReference type="PANTHER" id="PTHR24324">
    <property type="entry name" value="HOMEOBOX PROTEIN HHEX"/>
    <property type="match status" value="1"/>
</dbReference>
<keyword evidence="4 5" id="KW-0539">Nucleus</keyword>
<sequence length="608" mass="67086">MENHMENPMDSMAEVSDRSMSEILEDENEIKMSSTPSPTASNSASVSSASRRPPRKSTLTQQQKNQKRQRATQDQLVTLEMEFNKNPTPTATVRERIAEDINMTERSVQIWFQNRRAKIKLLAKKSIETGENCDDIPESMRQYLAMQAMESGKPMGGNFLGRSGLMPYGSGSMMMGGESPQGKVVIHHLSCRSLSVGSWRRIGQNAMDLIIFYSPDKGCMTYYINNDQAGYKIEYPFAYIKNIFLENGDIESGKPGGLVVELNRPPNFFMDSSGSGGFFQCGDFTEDQQASQVMIHHLGGHPKVLSGQLAKLVSLESFMNRHNPFDQHAHLSISAPVSPTGNRPASQPNYNAQAHVGMFQESQWGIGVHPAARGPGHKRQRSRSVPMAVDFSMFNNPMPSFLIQHPNEAQPQQHNPNIFAPIPQQPNSLGPMGPNLRIDTSTGYGMEYRQFPMSAATTASPSEYAHSPFYGSQGPDTATMPASNYHTAPYAMPFLSPDPSHMVPPSASPLSFMSHGDPAIVDQSPPLSMMHRSASADVYSMSHDHHSNMSDDGSGLNEMYSKHTLNLPMHPHSPAYTEQAAADMDMNQLVQFDNTIDPSSLSPENPPQ</sequence>
<feature type="region of interest" description="Disordered" evidence="7">
    <location>
        <begin position="1"/>
        <end position="72"/>
    </location>
</feature>
<evidence type="ECO:0000256" key="1">
    <source>
        <dbReference type="ARBA" id="ARBA00004123"/>
    </source>
</evidence>
<evidence type="ECO:0000256" key="7">
    <source>
        <dbReference type="SAM" id="MobiDB-lite"/>
    </source>
</evidence>